<keyword evidence="4" id="KW-0004">4Fe-4S</keyword>
<dbReference type="eggNOG" id="COG3301">
    <property type="taxonomic scope" value="Bacteria"/>
</dbReference>
<keyword evidence="10 11" id="KW-0472">Membrane</keyword>
<evidence type="ECO:0000256" key="3">
    <source>
        <dbReference type="ARBA" id="ARBA00022475"/>
    </source>
</evidence>
<protein>
    <submittedName>
        <fullName evidence="13">4Fe-4S ferredoxin iron-sulfur binding domain-containing protein</fullName>
    </submittedName>
</protein>
<dbReference type="GO" id="GO:0046872">
    <property type="term" value="F:metal ion binding"/>
    <property type="evidence" value="ECO:0007669"/>
    <property type="project" value="UniProtKB-KW"/>
</dbReference>
<keyword evidence="3" id="KW-1003">Cell membrane</keyword>
<keyword evidence="9" id="KW-0411">Iron-sulfur</keyword>
<feature type="domain" description="4Fe-4S ferredoxin-type" evidence="12">
    <location>
        <begin position="15"/>
        <end position="45"/>
    </location>
</feature>
<dbReference type="InterPro" id="IPR005614">
    <property type="entry name" value="NrfD-like"/>
</dbReference>
<dbReference type="EMBL" id="APNK01000052">
    <property type="protein sequence ID" value="KEZ75796.1"/>
    <property type="molecule type" value="Genomic_DNA"/>
</dbReference>
<feature type="transmembrane region" description="Helical" evidence="11">
    <location>
        <begin position="427"/>
        <end position="449"/>
    </location>
</feature>
<dbReference type="PANTHER" id="PTHR43177">
    <property type="entry name" value="PROTEIN NRFC"/>
    <property type="match status" value="1"/>
</dbReference>
<feature type="transmembrane region" description="Helical" evidence="11">
    <location>
        <begin position="330"/>
        <end position="350"/>
    </location>
</feature>
<comment type="caution">
    <text evidence="13">The sequence shown here is derived from an EMBL/GenBank/DDBJ whole genome shotgun (WGS) entry which is preliminary data.</text>
</comment>
<keyword evidence="8" id="KW-0408">Iron</keyword>
<feature type="transmembrane region" description="Helical" evidence="11">
    <location>
        <begin position="395"/>
        <end position="421"/>
    </location>
</feature>
<feature type="domain" description="4Fe-4S ferredoxin-type" evidence="12">
    <location>
        <begin position="60"/>
        <end position="91"/>
    </location>
</feature>
<name>A0A084IGG2_SALHC</name>
<dbReference type="Proteomes" id="UP000028302">
    <property type="component" value="Unassembled WGS sequence"/>
</dbReference>
<evidence type="ECO:0000256" key="9">
    <source>
        <dbReference type="ARBA" id="ARBA00023014"/>
    </source>
</evidence>
<organism evidence="13 14">
    <name type="scientific">Salinisphaera hydrothermalis (strain C41B8)</name>
    <dbReference type="NCBI Taxonomy" id="1304275"/>
    <lineage>
        <taxon>Bacteria</taxon>
        <taxon>Pseudomonadati</taxon>
        <taxon>Pseudomonadota</taxon>
        <taxon>Gammaproteobacteria</taxon>
        <taxon>Salinisphaerales</taxon>
        <taxon>Salinisphaeraceae</taxon>
        <taxon>Salinisphaera</taxon>
    </lineage>
</organism>
<dbReference type="CDD" id="cd10551">
    <property type="entry name" value="PsrB"/>
    <property type="match status" value="1"/>
</dbReference>
<comment type="subcellular location">
    <subcellularLocation>
        <location evidence="1">Cell membrane</location>
        <topology evidence="1">Multi-pass membrane protein</topology>
    </subcellularLocation>
</comment>
<proteinExistence type="inferred from homology"/>
<dbReference type="PROSITE" id="PS00198">
    <property type="entry name" value="4FE4S_FER_1"/>
    <property type="match status" value="1"/>
</dbReference>
<keyword evidence="6" id="KW-0479">Metal-binding</keyword>
<feature type="transmembrane region" description="Helical" evidence="11">
    <location>
        <begin position="288"/>
        <end position="309"/>
    </location>
</feature>
<dbReference type="OrthoDB" id="9779457at2"/>
<dbReference type="STRING" id="1304275.C41B8_18181"/>
<feature type="transmembrane region" description="Helical" evidence="11">
    <location>
        <begin position="470"/>
        <end position="497"/>
    </location>
</feature>
<evidence type="ECO:0000256" key="1">
    <source>
        <dbReference type="ARBA" id="ARBA00004651"/>
    </source>
</evidence>
<feature type="transmembrane region" description="Helical" evidence="11">
    <location>
        <begin position="265"/>
        <end position="282"/>
    </location>
</feature>
<dbReference type="GO" id="GO:0005886">
    <property type="term" value="C:plasma membrane"/>
    <property type="evidence" value="ECO:0007669"/>
    <property type="project" value="UniProtKB-SubCell"/>
</dbReference>
<gene>
    <name evidence="13" type="ORF">C41B8_18181</name>
</gene>
<accession>A0A084IGG2</accession>
<keyword evidence="5 11" id="KW-0812">Transmembrane</keyword>
<dbReference type="Gene3D" id="1.20.1630.10">
    <property type="entry name" value="Formate dehydrogenase/DMSO reductase domain"/>
    <property type="match status" value="1"/>
</dbReference>
<evidence type="ECO:0000256" key="2">
    <source>
        <dbReference type="ARBA" id="ARBA00008929"/>
    </source>
</evidence>
<evidence type="ECO:0000313" key="14">
    <source>
        <dbReference type="Proteomes" id="UP000028302"/>
    </source>
</evidence>
<dbReference type="PANTHER" id="PTHR43177:SF3">
    <property type="entry name" value="PROTEIN NRFC HOMOLOG"/>
    <property type="match status" value="1"/>
</dbReference>
<feature type="domain" description="4Fe-4S ferredoxin-type" evidence="12">
    <location>
        <begin position="92"/>
        <end position="121"/>
    </location>
</feature>
<dbReference type="PATRIC" id="fig|1304275.5.peg.3713"/>
<dbReference type="Pfam" id="PF13247">
    <property type="entry name" value="Fer4_11"/>
    <property type="match status" value="1"/>
</dbReference>
<evidence type="ECO:0000256" key="11">
    <source>
        <dbReference type="SAM" id="Phobius"/>
    </source>
</evidence>
<evidence type="ECO:0000313" key="13">
    <source>
        <dbReference type="EMBL" id="KEZ75796.1"/>
    </source>
</evidence>
<dbReference type="PROSITE" id="PS51379">
    <property type="entry name" value="4FE4S_FER_2"/>
    <property type="match status" value="3"/>
</dbReference>
<dbReference type="GO" id="GO:0051539">
    <property type="term" value="F:4 iron, 4 sulfur cluster binding"/>
    <property type="evidence" value="ECO:0007669"/>
    <property type="project" value="UniProtKB-KW"/>
</dbReference>
<evidence type="ECO:0000256" key="10">
    <source>
        <dbReference type="ARBA" id="ARBA00023136"/>
    </source>
</evidence>
<evidence type="ECO:0000256" key="5">
    <source>
        <dbReference type="ARBA" id="ARBA00022692"/>
    </source>
</evidence>
<dbReference type="Gene3D" id="3.30.70.20">
    <property type="match status" value="2"/>
</dbReference>
<dbReference type="InterPro" id="IPR017900">
    <property type="entry name" value="4Fe4S_Fe_S_CS"/>
</dbReference>
<evidence type="ECO:0000259" key="12">
    <source>
        <dbReference type="PROSITE" id="PS51379"/>
    </source>
</evidence>
<reference evidence="13 14" key="1">
    <citation type="submission" date="2013-03" db="EMBL/GenBank/DDBJ databases">
        <title>Salinisphaera hydrothermalis C41B8 Genome Sequencing.</title>
        <authorList>
            <person name="Li C."/>
            <person name="Lai Q."/>
            <person name="Shao Z."/>
        </authorList>
    </citation>
    <scope>NUCLEOTIDE SEQUENCE [LARGE SCALE GENOMIC DNA]</scope>
    <source>
        <strain evidence="13 14">C41B8</strain>
    </source>
</reference>
<dbReference type="AlphaFoldDB" id="A0A084IGG2"/>
<keyword evidence="7 11" id="KW-1133">Transmembrane helix</keyword>
<dbReference type="InterPro" id="IPR017896">
    <property type="entry name" value="4Fe4S_Fe-S-bd"/>
</dbReference>
<sequence>MSNAARPAEPDLPRWAKVIDQTTCIGCHACTTACKSENGVPVGVSRTYVKSVDVGEFPDARRAFQVTRCNQCTDAPCASACPTGAMHKRADGIVDFNKDICIGCKACIAACPYDAIFINPEDHSAEKCNFCSHRIDSGLEPACVTVCPTQSIFVGDLNDPNSRVAQAVNREPVSVRKPEKNTRPKMFYKGAHQATLDPLAAERPAGGDFAWAQQAKGSGGFFDNIVPSGNPLGGNSAAATKLSYDQTHRSPWDWRVSAYTWTKNIGSGIYLMAMLLVATGFMSPDNPLWRWVAPIGGGFFVAVTCLLLVADLSHPFRFWLIFWRGRWESWLVKGGVILVAYSALLLAHFVSSIMGATWVSVWLMAPGAILAVLSSIYTAFLFGQAKARDLWQNPLLAPHLLTQAMAAGSAVVVPFAIIFAPQTTQCVLWMTGAATLVHLVFVGAEFTAPSPSEHARVAHYEMTRGRFKKFFAAGVALSAIGLLAPWLGVWVCLFAFLGPLAYEHAFVQGGQAVPLA</sequence>
<evidence type="ECO:0000256" key="7">
    <source>
        <dbReference type="ARBA" id="ARBA00022989"/>
    </source>
</evidence>
<evidence type="ECO:0000256" key="6">
    <source>
        <dbReference type="ARBA" id="ARBA00022723"/>
    </source>
</evidence>
<keyword evidence="14" id="KW-1185">Reference proteome</keyword>
<evidence type="ECO:0000256" key="8">
    <source>
        <dbReference type="ARBA" id="ARBA00023004"/>
    </source>
</evidence>
<dbReference type="InterPro" id="IPR050954">
    <property type="entry name" value="ET_IronSulfur_Cluster-Binding"/>
</dbReference>
<comment type="similarity">
    <text evidence="2">Belongs to the NrfD family.</text>
</comment>
<dbReference type="eggNOG" id="COG0437">
    <property type="taxonomic scope" value="Bacteria"/>
</dbReference>
<feature type="transmembrane region" description="Helical" evidence="11">
    <location>
        <begin position="362"/>
        <end position="383"/>
    </location>
</feature>
<dbReference type="RefSeq" id="WP_051883763.1">
    <property type="nucleotide sequence ID" value="NZ_APNK01000052.1"/>
</dbReference>
<dbReference type="Pfam" id="PF03916">
    <property type="entry name" value="NrfD"/>
    <property type="match status" value="1"/>
</dbReference>
<evidence type="ECO:0000256" key="4">
    <source>
        <dbReference type="ARBA" id="ARBA00022485"/>
    </source>
</evidence>
<dbReference type="SUPFAM" id="SSF54862">
    <property type="entry name" value="4Fe-4S ferredoxins"/>
    <property type="match status" value="1"/>
</dbReference>